<reference evidence="1" key="1">
    <citation type="journal article" date="2021" name="Proc. Natl. Acad. Sci. U.S.A.">
        <title>A Catalog of Tens of Thousands of Viruses from Human Metagenomes Reveals Hidden Associations with Chronic Diseases.</title>
        <authorList>
            <person name="Tisza M.J."/>
            <person name="Buck C.B."/>
        </authorList>
    </citation>
    <scope>NUCLEOTIDE SEQUENCE</scope>
    <source>
        <strain evidence="1">Ctshb19</strain>
    </source>
</reference>
<evidence type="ECO:0000313" key="1">
    <source>
        <dbReference type="EMBL" id="DAF93531.1"/>
    </source>
</evidence>
<protein>
    <submittedName>
        <fullName evidence="1">Uncharacterized protein</fullName>
    </submittedName>
</protein>
<name>A0A8S5UGI3_9CAUD</name>
<dbReference type="EMBL" id="BK016086">
    <property type="protein sequence ID" value="DAF93531.1"/>
    <property type="molecule type" value="Genomic_DNA"/>
</dbReference>
<accession>A0A8S5UGI3</accession>
<proteinExistence type="predicted"/>
<organism evidence="1">
    <name type="scientific">Myoviridae sp. ctshb19</name>
    <dbReference type="NCBI Taxonomy" id="2825194"/>
    <lineage>
        <taxon>Viruses</taxon>
        <taxon>Duplodnaviria</taxon>
        <taxon>Heunggongvirae</taxon>
        <taxon>Uroviricota</taxon>
        <taxon>Caudoviricetes</taxon>
    </lineage>
</organism>
<sequence>MYTPKNLQRMAFRYSEECRGLGIYELLRYIHPVEFPGDDETVKAIVQSNTRIDESLRNNEPWALVILACVPSLYASDSSDNQYLTPYQQGKRLYALLRRSKLEELGGAEGISEGLQRVYDGAHQLKHPMDPRGPWCSWHDVDHDIFFAPNAAFLKLIYSVLKRPADFSKTYDRELRFGDTVKLAVIINGRSCKSVFGMKLSEGRVCGLLGNQVTIKTHTKEYRMPYAYIITEEIKVENEHMRPRLESATE</sequence>